<keyword evidence="1" id="KW-1133">Transmembrane helix</keyword>
<feature type="transmembrane region" description="Helical" evidence="1">
    <location>
        <begin position="103"/>
        <end position="121"/>
    </location>
</feature>
<dbReference type="STRING" id="1420851.AU255_13645"/>
<accession>A0A1V8M3K9</accession>
<dbReference type="RefSeq" id="WP_080523521.1">
    <property type="nucleotide sequence ID" value="NZ_LPUF01000002.1"/>
</dbReference>
<organism evidence="2 3">
    <name type="scientific">Methyloprofundus sedimenti</name>
    <dbReference type="NCBI Taxonomy" id="1420851"/>
    <lineage>
        <taxon>Bacteria</taxon>
        <taxon>Pseudomonadati</taxon>
        <taxon>Pseudomonadota</taxon>
        <taxon>Gammaproteobacteria</taxon>
        <taxon>Methylococcales</taxon>
        <taxon>Methylococcaceae</taxon>
        <taxon>Methyloprofundus</taxon>
    </lineage>
</organism>
<proteinExistence type="predicted"/>
<evidence type="ECO:0000313" key="2">
    <source>
        <dbReference type="EMBL" id="OQK16144.1"/>
    </source>
</evidence>
<dbReference type="OrthoDB" id="6717714at2"/>
<dbReference type="Proteomes" id="UP000191980">
    <property type="component" value="Unassembled WGS sequence"/>
</dbReference>
<keyword evidence="1" id="KW-0812">Transmembrane</keyword>
<evidence type="ECO:0000313" key="3">
    <source>
        <dbReference type="Proteomes" id="UP000191980"/>
    </source>
</evidence>
<protein>
    <recommendedName>
        <fullName evidence="4">Zinc finger/thioredoxin putative domain-containing protein</fullName>
    </recommendedName>
</protein>
<gene>
    <name evidence="2" type="ORF">AU255_13645</name>
</gene>
<comment type="caution">
    <text evidence="2">The sequence shown here is derived from an EMBL/GenBank/DDBJ whole genome shotgun (WGS) entry which is preliminary data.</text>
</comment>
<dbReference type="AlphaFoldDB" id="A0A1V8M3K9"/>
<keyword evidence="1" id="KW-0472">Membrane</keyword>
<sequence>MYNILCPNCNHSQQISLKQLKKKRNNVTCSACKLQFNARTILNSQASQSQKQEALVSEVQIPEISTLIKARSQAIEEPEAIDDPVIETYSWQQKKPAYHSQRWLAGVILGLFLLAFQVYYFKGYSLSQNPQIRPWINIFSTKLNYPLPVYRNLAEFSTIGSKLKLVSPGNYQVQISFINHADFAQRLPDILVSLHNLHGGLFARRIFTPEEYLSNENTPEIIESSANANIDFFITVPDQEIGGYSIELK</sequence>
<evidence type="ECO:0000256" key="1">
    <source>
        <dbReference type="SAM" id="Phobius"/>
    </source>
</evidence>
<dbReference type="InterPro" id="IPR021834">
    <property type="entry name" value="DUF3426"/>
</dbReference>
<reference evidence="2 3" key="1">
    <citation type="submission" date="2015-12" db="EMBL/GenBank/DDBJ databases">
        <authorList>
            <person name="Shamseldin A."/>
            <person name="Moawad H."/>
            <person name="Abd El-Rahim W.M."/>
            <person name="Sadowsky M.J."/>
        </authorList>
    </citation>
    <scope>NUCLEOTIDE SEQUENCE [LARGE SCALE GENOMIC DNA]</scope>
    <source>
        <strain evidence="2 3">WF1</strain>
    </source>
</reference>
<dbReference type="Pfam" id="PF11906">
    <property type="entry name" value="DUF3426"/>
    <property type="match status" value="1"/>
</dbReference>
<keyword evidence="3" id="KW-1185">Reference proteome</keyword>
<name>A0A1V8M3K9_9GAMM</name>
<evidence type="ECO:0008006" key="4">
    <source>
        <dbReference type="Google" id="ProtNLM"/>
    </source>
</evidence>
<dbReference type="EMBL" id="LPUF01000002">
    <property type="protein sequence ID" value="OQK16144.1"/>
    <property type="molecule type" value="Genomic_DNA"/>
</dbReference>